<evidence type="ECO:0000313" key="14">
    <source>
        <dbReference type="Proteomes" id="UP000001940"/>
    </source>
</evidence>
<evidence type="ECO:0000256" key="10">
    <source>
        <dbReference type="SAM" id="Coils"/>
    </source>
</evidence>
<dbReference type="HOGENOM" id="CLU_103475_0_0_1"/>
<proteinExistence type="evidence at protein level"/>
<dbReference type="Reactome" id="R-CEL-6811434">
    <property type="pathway name" value="COPI-dependent Golgi-to-ER retrograde traffic"/>
</dbReference>
<dbReference type="RefSeq" id="NP_497176.2">
    <property type="nucleotide sequence ID" value="NM_064775.5"/>
</dbReference>
<dbReference type="AlphaFoldDB" id="C0Z1Y7"/>
<dbReference type="AGR" id="WB:WBGene00018239"/>
<dbReference type="GO" id="GO:0031201">
    <property type="term" value="C:SNARE complex"/>
    <property type="evidence" value="ECO:0000318"/>
    <property type="project" value="GO_Central"/>
</dbReference>
<sequence>MDQKTGRQKMEEAEYLHVGLNRIFEIAKEKVEVVRIGNGSNDKKQLANDVREAQKVLRTMQTRISDLKALGKDIPSLNDQKTVKIHVESHEKQMNFLQRKLKEGSEEIRKDIVEEERRSLLMKRDGTMATGNIKIAAPQVRAKALTDLNAKMAELVSGGEQTMTTLAHSSSVLGNTHSEYDNQKALIGTSSKLLSKYEQREITEKFLLFFCFLFYCAVCLYILQKRVFPWFKIF</sequence>
<dbReference type="Proteomes" id="UP000001940">
    <property type="component" value="Chromosome III"/>
</dbReference>
<keyword evidence="5" id="KW-0931">ER-Golgi transport</keyword>
<evidence type="ECO:0000256" key="4">
    <source>
        <dbReference type="ARBA" id="ARBA00022824"/>
    </source>
</evidence>
<gene>
    <name evidence="13 15" type="primary">sec-20</name>
    <name evidence="13" type="ORF">CELE_F40G9.1</name>
    <name evidence="15" type="ORF">F40G9.1</name>
</gene>
<evidence type="ECO:0000256" key="2">
    <source>
        <dbReference type="ARBA" id="ARBA00022448"/>
    </source>
</evidence>
<dbReference type="Pfam" id="PF03908">
    <property type="entry name" value="Sec20"/>
    <property type="match status" value="1"/>
</dbReference>
<feature type="transmembrane region" description="Helical" evidence="11">
    <location>
        <begin position="206"/>
        <end position="224"/>
    </location>
</feature>
<protein>
    <submittedName>
        <fullName evidence="13">Sec20 C-terminal domain-containing protein</fullName>
    </submittedName>
</protein>
<reference evidence="13 14" key="1">
    <citation type="journal article" date="1998" name="Science">
        <title>Genome sequence of the nematode C. elegans: a platform for investigating biology.</title>
        <authorList>
            <consortium name="The C. elegans sequencing consortium"/>
            <person name="Sulson J.E."/>
            <person name="Waterston R."/>
        </authorList>
    </citation>
    <scope>NUCLEOTIDE SEQUENCE [LARGE SCALE GENOMIC DNA]</scope>
    <source>
        <strain evidence="13 14">Bristol N2</strain>
    </source>
</reference>
<dbReference type="WormBase" id="F40G9.1">
    <property type="protein sequence ID" value="CE43608"/>
    <property type="gene ID" value="WBGene00018239"/>
    <property type="gene designation" value="sec-20"/>
</dbReference>
<dbReference type="OrthoDB" id="46868at2759"/>
<dbReference type="PANTHER" id="PTHR12825">
    <property type="entry name" value="BNIP1-RELATED"/>
    <property type="match status" value="1"/>
</dbReference>
<dbReference type="GO" id="GO:0005484">
    <property type="term" value="F:SNAP receptor activity"/>
    <property type="evidence" value="ECO:0007669"/>
    <property type="project" value="InterPro"/>
</dbReference>
<evidence type="ECO:0000256" key="1">
    <source>
        <dbReference type="ARBA" id="ARBA00004163"/>
    </source>
</evidence>
<comment type="subcellular location">
    <subcellularLocation>
        <location evidence="1">Endoplasmic reticulum membrane</location>
        <topology evidence="1">Single-pass type IV membrane protein</topology>
    </subcellularLocation>
</comment>
<keyword evidence="2" id="KW-0813">Transport</keyword>
<dbReference type="InterPro" id="IPR056173">
    <property type="entry name" value="Sec20_C"/>
</dbReference>
<evidence type="ECO:0000313" key="15">
    <source>
        <dbReference type="WormBase" id="F40G9.1"/>
    </source>
</evidence>
<dbReference type="OMA" id="TEVDTHR"/>
<evidence type="ECO:0000256" key="9">
    <source>
        <dbReference type="ARBA" id="ARBA00037934"/>
    </source>
</evidence>
<dbReference type="KEGG" id="cel:CELE_F40G9.1"/>
<dbReference type="GO" id="GO:0005783">
    <property type="term" value="C:endoplasmic reticulum"/>
    <property type="evidence" value="ECO:0000318"/>
    <property type="project" value="GO_Central"/>
</dbReference>
<evidence type="ECO:0000256" key="11">
    <source>
        <dbReference type="SAM" id="Phobius"/>
    </source>
</evidence>
<accession>C0Z1Y7</accession>
<dbReference type="GO" id="GO:0006890">
    <property type="term" value="P:retrograde vesicle-mediated transport, Golgi to endoplasmic reticulum"/>
    <property type="evidence" value="ECO:0000318"/>
    <property type="project" value="GO_Central"/>
</dbReference>
<dbReference type="CTD" id="175187"/>
<dbReference type="GeneID" id="175187"/>
<dbReference type="PeptideAtlas" id="C0Z1Y7"/>
<keyword evidence="4" id="KW-0256">Endoplasmic reticulum</keyword>
<keyword evidence="8 11" id="KW-0472">Membrane</keyword>
<dbReference type="STRING" id="6239.F40G9.1.1"/>
<keyword evidence="6 11" id="KW-1133">Transmembrane helix</keyword>
<keyword evidence="14" id="KW-1185">Reference proteome</keyword>
<dbReference type="InParanoid" id="C0Z1Y7"/>
<dbReference type="PaxDb" id="6239-F40G9.1"/>
<evidence type="ECO:0000256" key="6">
    <source>
        <dbReference type="ARBA" id="ARBA00022989"/>
    </source>
</evidence>
<feature type="domain" description="Sec20 C-terminal" evidence="12">
    <location>
        <begin position="143"/>
        <end position="227"/>
    </location>
</feature>
<evidence type="ECO:0007829" key="16">
    <source>
        <dbReference type="PeptideAtlas" id="C0Z1Y7"/>
    </source>
</evidence>
<dbReference type="GO" id="GO:0005789">
    <property type="term" value="C:endoplasmic reticulum membrane"/>
    <property type="evidence" value="ECO:0007669"/>
    <property type="project" value="UniProtKB-SubCell"/>
</dbReference>
<keyword evidence="7 10" id="KW-0175">Coiled coil</keyword>
<dbReference type="SMR" id="C0Z1Y7"/>
<dbReference type="PhylomeDB" id="C0Z1Y7"/>
<organism evidence="13 14">
    <name type="scientific">Caenorhabditis elegans</name>
    <dbReference type="NCBI Taxonomy" id="6239"/>
    <lineage>
        <taxon>Eukaryota</taxon>
        <taxon>Metazoa</taxon>
        <taxon>Ecdysozoa</taxon>
        <taxon>Nematoda</taxon>
        <taxon>Chromadorea</taxon>
        <taxon>Rhabditida</taxon>
        <taxon>Rhabditina</taxon>
        <taxon>Rhabditomorpha</taxon>
        <taxon>Rhabditoidea</taxon>
        <taxon>Rhabditidae</taxon>
        <taxon>Peloderinae</taxon>
        <taxon>Caenorhabditis</taxon>
    </lineage>
</organism>
<evidence type="ECO:0000256" key="3">
    <source>
        <dbReference type="ARBA" id="ARBA00022692"/>
    </source>
</evidence>
<evidence type="ECO:0000256" key="5">
    <source>
        <dbReference type="ARBA" id="ARBA00022892"/>
    </source>
</evidence>
<evidence type="ECO:0000313" key="13">
    <source>
        <dbReference type="EMBL" id="CCD70940.1"/>
    </source>
</evidence>
<keyword evidence="16" id="KW-1267">Proteomics identification</keyword>
<dbReference type="eggNOG" id="ENOG502THV8">
    <property type="taxonomic scope" value="Eukaryota"/>
</dbReference>
<dbReference type="EMBL" id="BX284603">
    <property type="protein sequence ID" value="CCD70940.1"/>
    <property type="molecule type" value="Genomic_DNA"/>
</dbReference>
<dbReference type="Bgee" id="WBGene00018239">
    <property type="expression patterns" value="Expressed in embryo and 3 other cell types or tissues"/>
</dbReference>
<evidence type="ECO:0000259" key="12">
    <source>
        <dbReference type="Pfam" id="PF03908"/>
    </source>
</evidence>
<dbReference type="FunCoup" id="C0Z1Y7">
    <property type="interactions" value="1934"/>
</dbReference>
<feature type="coiled-coil region" evidence="10">
    <location>
        <begin position="43"/>
        <end position="107"/>
    </location>
</feature>
<dbReference type="PANTHER" id="PTHR12825:SF0">
    <property type="entry name" value="VESICLE TRANSPORT PROTEIN SEC20"/>
    <property type="match status" value="1"/>
</dbReference>
<evidence type="ECO:0000256" key="7">
    <source>
        <dbReference type="ARBA" id="ARBA00023054"/>
    </source>
</evidence>
<dbReference type="InterPro" id="IPR005606">
    <property type="entry name" value="Sec20"/>
</dbReference>
<name>C0Z1Y7_CAEEL</name>
<keyword evidence="3 11" id="KW-0812">Transmembrane</keyword>
<evidence type="ECO:0000256" key="8">
    <source>
        <dbReference type="ARBA" id="ARBA00023136"/>
    </source>
</evidence>
<comment type="similarity">
    <text evidence="9">Belongs to the SEC20 family.</text>
</comment>